<organism evidence="3 4">
    <name type="scientific">Candidatus Syntropharchaeum butanivorans</name>
    <dbReference type="NCBI Taxonomy" id="1839936"/>
    <lineage>
        <taxon>Archaea</taxon>
        <taxon>Methanobacteriati</taxon>
        <taxon>Methanobacteriota</taxon>
        <taxon>Stenosarchaea group</taxon>
        <taxon>Methanomicrobia</taxon>
        <taxon>Methanosarcinales</taxon>
        <taxon>ANME-2 cluster</taxon>
        <taxon>Candidatus Syntropharchaeum</taxon>
    </lineage>
</organism>
<evidence type="ECO:0000313" key="3">
    <source>
        <dbReference type="EMBL" id="OFV65525.1"/>
    </source>
</evidence>
<keyword evidence="4" id="KW-1185">Reference proteome</keyword>
<evidence type="ECO:0000313" key="2">
    <source>
        <dbReference type="EMBL" id="HEC57464.1"/>
    </source>
</evidence>
<comment type="caution">
    <text evidence="3">The sequence shown here is derived from an EMBL/GenBank/DDBJ whole genome shotgun (WGS) entry which is preliminary data.</text>
</comment>
<name>A0A1F2P2W7_9EURY</name>
<proteinExistence type="predicted"/>
<gene>
    <name evidence="2" type="ORF">ENI32_06245</name>
    <name evidence="3" type="ORF">SBU_001555</name>
</gene>
<dbReference type="Proteomes" id="UP000885936">
    <property type="component" value="Unassembled WGS sequence"/>
</dbReference>
<dbReference type="Proteomes" id="UP000185779">
    <property type="component" value="Unassembled WGS sequence"/>
</dbReference>
<dbReference type="Pfam" id="PF06745">
    <property type="entry name" value="ATPase"/>
    <property type="match status" value="1"/>
</dbReference>
<reference evidence="3 4" key="1">
    <citation type="submission" date="2016-05" db="EMBL/GenBank/DDBJ databases">
        <title>Microbial consortia oxidize butane by reversing methanogenesis.</title>
        <authorList>
            <person name="Laso-Perez R."/>
            <person name="Richter M."/>
            <person name="Wegener G."/>
            <person name="Musat F."/>
        </authorList>
    </citation>
    <scope>NUCLEOTIDE SEQUENCE [LARGE SCALE GENOMIC DNA]</scope>
    <source>
        <strain evidence="3">BOX1</strain>
    </source>
</reference>
<dbReference type="Gene3D" id="3.40.50.300">
    <property type="entry name" value="P-loop containing nucleotide triphosphate hydrolases"/>
    <property type="match status" value="1"/>
</dbReference>
<dbReference type="AlphaFoldDB" id="A0A1F2P2W7"/>
<protein>
    <submittedName>
        <fullName evidence="3">Circadian clock protein KaiC, central region domain protein</fullName>
    </submittedName>
</protein>
<dbReference type="STRING" id="1839936.SBU_001555"/>
<evidence type="ECO:0000313" key="4">
    <source>
        <dbReference type="Proteomes" id="UP000185779"/>
    </source>
</evidence>
<accession>A0A1F2P2W7</accession>
<dbReference type="InterPro" id="IPR027417">
    <property type="entry name" value="P-loop_NTPase"/>
</dbReference>
<feature type="domain" description="KaiC-like" evidence="1">
    <location>
        <begin position="8"/>
        <end position="134"/>
    </location>
</feature>
<sequence>MVRSSRDLSYLAIAVNKVLAELEDAAVRLAVVDVPSPALKILDFESVYTFTQSLRMKLRKEGVTALFLLDKEMHDDRSLSSMQEIFDGLIEIERQRVGDRIERKIGVIYMDRTYFESGYKTLEISREGIRVVSEGAS</sequence>
<dbReference type="EMBL" id="LYOR01000011">
    <property type="protein sequence ID" value="OFV65525.1"/>
    <property type="molecule type" value="Genomic_DNA"/>
</dbReference>
<dbReference type="EMBL" id="DRIE01000105">
    <property type="protein sequence ID" value="HEC57464.1"/>
    <property type="molecule type" value="Genomic_DNA"/>
</dbReference>
<reference evidence="2" key="2">
    <citation type="journal article" date="2020" name="mSystems">
        <title>Genome- and Community-Level Interaction Insights into Carbon Utilization and Element Cycling Functions of Hydrothermarchaeota in Hydrothermal Sediment.</title>
        <authorList>
            <person name="Zhou Z."/>
            <person name="Liu Y."/>
            <person name="Xu W."/>
            <person name="Pan J."/>
            <person name="Luo Z.H."/>
            <person name="Li M."/>
        </authorList>
    </citation>
    <scope>NUCLEOTIDE SEQUENCE [LARGE SCALE GENOMIC DNA]</scope>
    <source>
        <strain evidence="2">HyVt-386</strain>
    </source>
</reference>
<dbReference type="InterPro" id="IPR014774">
    <property type="entry name" value="KaiC-like_dom"/>
</dbReference>
<evidence type="ECO:0000259" key="1">
    <source>
        <dbReference type="Pfam" id="PF06745"/>
    </source>
</evidence>